<dbReference type="Pfam" id="PF09709">
    <property type="entry name" value="Cas_Csd1"/>
    <property type="match status" value="1"/>
</dbReference>
<dbReference type="NCBIfam" id="TIGR01863">
    <property type="entry name" value="cas_Csd1"/>
    <property type="match status" value="1"/>
</dbReference>
<dbReference type="STRING" id="1763538.LPB68_05960"/>
<dbReference type="Proteomes" id="UP000077134">
    <property type="component" value="Unassembled WGS sequence"/>
</dbReference>
<accession>A0A167CDV1</accession>
<sequence length="677" mass="78048">MSWMKRLYDVYDNNVKEVGEFKSRGEGQRFTLLPISHVTQSAQIEVTLDREGNFFDAKVVQKEEARTIVPATLNSANRAGAKVAGHFLHDKLFYVAADYMKYGGAQKRADNYPQYIAQMEDWATSEFSHPKVELIYNYVKKGNVIRDLVEAKVLFVDENGKLIEKWTSSDATKYGMEKPDIYKVVTGDSSESLVRFNLLREQSTDLPVWEDKELFQIFQNYLAHTMDGTEAKGLCYISGEIVTLSEQHGSRLRNAGDMSKLISSNDDKGFTYRGRFDKPSQAVQIGYDVSQKAHSALRWLIQRQGYRADTRNFITFGVENPAVVQPFQGTWDVVKNSNESDELDALDASDVSEELDELELELERDLLSNDETERDYTNLVIAEQVQEAFKGMKHNFEIEGVKQIVVMAVDAATTGRLAIVYYQELDSALFLDELSYWHRTCKWYQIYYDAANKKIVDYVGTPSTYHIVEAVYGERADPRIKKELFTRLLPCIVDHAAIPKDIVRTIFNRVKNPLSFKDDLLSRTGEWQRTLNIACALIRKQYEKEDISMTLEIDNPSRDYLFGRLLGVAEVLERKELNRRGEKRATNATRYFNAFSQRPARTWMTIRKQLHPYQVRQGENISYYNKLIREIEALIQVDDMNNEALGPLFLLGYSSQVKDLYTKKEQKEENIDDNNSE</sequence>
<gene>
    <name evidence="2" type="ORF">PNBC_14330</name>
</gene>
<dbReference type="EMBL" id="LSFN01000026">
    <property type="protein sequence ID" value="OAB73084.1"/>
    <property type="molecule type" value="Genomic_DNA"/>
</dbReference>
<proteinExistence type="predicted"/>
<dbReference type="OrthoDB" id="5389988at2"/>
<reference evidence="2 3" key="1">
    <citation type="submission" date="2016-02" db="EMBL/GenBank/DDBJ databases">
        <title>Paenibacillus sp. LPB0068, isolated from Crassostrea gigas.</title>
        <authorList>
            <person name="Shin S.-K."/>
            <person name="Yi H."/>
        </authorList>
    </citation>
    <scope>NUCLEOTIDE SEQUENCE [LARGE SCALE GENOMIC DNA]</scope>
    <source>
        <strain evidence="2 3">LPB0068</strain>
    </source>
</reference>
<organism evidence="2 3">
    <name type="scientific">Paenibacillus crassostreae</name>
    <dbReference type="NCBI Taxonomy" id="1763538"/>
    <lineage>
        <taxon>Bacteria</taxon>
        <taxon>Bacillati</taxon>
        <taxon>Bacillota</taxon>
        <taxon>Bacilli</taxon>
        <taxon>Bacillales</taxon>
        <taxon>Paenibacillaceae</taxon>
        <taxon>Paenibacillus</taxon>
    </lineage>
</organism>
<dbReference type="KEGG" id="pcx:LPB68_05960"/>
<protein>
    <recommendedName>
        <fullName evidence="4">Type I-C CRISPR-associated protein Cas8c/Csd1</fullName>
    </recommendedName>
</protein>
<feature type="coiled-coil region" evidence="1">
    <location>
        <begin position="348"/>
        <end position="375"/>
    </location>
</feature>
<comment type="caution">
    <text evidence="2">The sequence shown here is derived from an EMBL/GenBank/DDBJ whole genome shotgun (WGS) entry which is preliminary data.</text>
</comment>
<evidence type="ECO:0000313" key="2">
    <source>
        <dbReference type="EMBL" id="OAB73084.1"/>
    </source>
</evidence>
<evidence type="ECO:0008006" key="4">
    <source>
        <dbReference type="Google" id="ProtNLM"/>
    </source>
</evidence>
<evidence type="ECO:0000256" key="1">
    <source>
        <dbReference type="SAM" id="Coils"/>
    </source>
</evidence>
<dbReference type="RefSeq" id="WP_068659279.1">
    <property type="nucleotide sequence ID" value="NZ_CP017770.1"/>
</dbReference>
<keyword evidence="3" id="KW-1185">Reference proteome</keyword>
<evidence type="ECO:0000313" key="3">
    <source>
        <dbReference type="Proteomes" id="UP000077134"/>
    </source>
</evidence>
<dbReference type="AlphaFoldDB" id="A0A167CDV1"/>
<dbReference type="InterPro" id="IPR010144">
    <property type="entry name" value="CRISPR-assoc_prot_Csd1-typ"/>
</dbReference>
<name>A0A167CDV1_9BACL</name>
<keyword evidence="1" id="KW-0175">Coiled coil</keyword>